<feature type="signal peptide" evidence="1">
    <location>
        <begin position="1"/>
        <end position="31"/>
    </location>
</feature>
<keyword evidence="3" id="KW-1185">Reference proteome</keyword>
<name>A0A939GG32_9BACT</name>
<proteinExistence type="predicted"/>
<protein>
    <submittedName>
        <fullName evidence="2">Uncharacterized protein</fullName>
    </submittedName>
</protein>
<feature type="chain" id="PRO_5037406049" evidence="1">
    <location>
        <begin position="32"/>
        <end position="209"/>
    </location>
</feature>
<organism evidence="2 3">
    <name type="scientific">Fibrella rubiginis</name>
    <dbReference type="NCBI Taxonomy" id="2817060"/>
    <lineage>
        <taxon>Bacteria</taxon>
        <taxon>Pseudomonadati</taxon>
        <taxon>Bacteroidota</taxon>
        <taxon>Cytophagia</taxon>
        <taxon>Cytophagales</taxon>
        <taxon>Spirosomataceae</taxon>
        <taxon>Fibrella</taxon>
    </lineage>
</organism>
<accession>A0A939GG32</accession>
<keyword evidence="1" id="KW-0732">Signal</keyword>
<dbReference type="RefSeq" id="WP_207363413.1">
    <property type="nucleotide sequence ID" value="NZ_JAFMYV010000002.1"/>
</dbReference>
<evidence type="ECO:0000313" key="3">
    <source>
        <dbReference type="Proteomes" id="UP000664034"/>
    </source>
</evidence>
<reference evidence="2" key="1">
    <citation type="submission" date="2021-03" db="EMBL/GenBank/DDBJ databases">
        <title>Fibrella sp. HMF5335 genome sequencing and assembly.</title>
        <authorList>
            <person name="Kang H."/>
            <person name="Kim H."/>
            <person name="Bae S."/>
            <person name="Joh K."/>
        </authorList>
    </citation>
    <scope>NUCLEOTIDE SEQUENCE</scope>
    <source>
        <strain evidence="2">HMF5335</strain>
    </source>
</reference>
<evidence type="ECO:0000256" key="1">
    <source>
        <dbReference type="SAM" id="SignalP"/>
    </source>
</evidence>
<comment type="caution">
    <text evidence="2">The sequence shown here is derived from an EMBL/GenBank/DDBJ whole genome shotgun (WGS) entry which is preliminary data.</text>
</comment>
<gene>
    <name evidence="2" type="ORF">J2I47_04765</name>
</gene>
<dbReference type="EMBL" id="JAFMYV010000002">
    <property type="protein sequence ID" value="MBO0935852.1"/>
    <property type="molecule type" value="Genomic_DNA"/>
</dbReference>
<dbReference type="AlphaFoldDB" id="A0A939GG32"/>
<dbReference type="Proteomes" id="UP000664034">
    <property type="component" value="Unassembled WGS sequence"/>
</dbReference>
<sequence>MKTSSATRLPAVLFAVMILLTAAGFRPDAPATDVPPKVATSLSAYFSKLFQPLKSTQIETMKAPAFTSWLQQSSLSAARKNAVLTFVAPVLTAGNVEIIHVKKAKALQGMAVSDVVLIRVPGSLIAQLNGSGYVTVFDSGSGGATDQIETCQYVSCYCSSTTSPGSCVTATQFNKNCPPNECPVAGGTCDCGSGGGGTGLVNAFETLFG</sequence>
<evidence type="ECO:0000313" key="2">
    <source>
        <dbReference type="EMBL" id="MBO0935852.1"/>
    </source>
</evidence>